<evidence type="ECO:0000256" key="7">
    <source>
        <dbReference type="ARBA" id="ARBA00033409"/>
    </source>
</evidence>
<comment type="similarity">
    <text evidence="2 8">Belongs to the RecO family.</text>
</comment>
<evidence type="ECO:0000256" key="4">
    <source>
        <dbReference type="ARBA" id="ARBA00022763"/>
    </source>
</evidence>
<dbReference type="InterPro" id="IPR037278">
    <property type="entry name" value="ARFGAP/RecO"/>
</dbReference>
<dbReference type="PANTHER" id="PTHR33991">
    <property type="entry name" value="DNA REPAIR PROTEIN RECO"/>
    <property type="match status" value="1"/>
</dbReference>
<dbReference type="OrthoDB" id="9804792at2"/>
<dbReference type="Gene3D" id="2.40.50.140">
    <property type="entry name" value="Nucleic acid-binding proteins"/>
    <property type="match status" value="1"/>
</dbReference>
<dbReference type="Pfam" id="PF11967">
    <property type="entry name" value="RecO_N"/>
    <property type="match status" value="1"/>
</dbReference>
<dbReference type="PANTHER" id="PTHR33991:SF1">
    <property type="entry name" value="DNA REPAIR PROTEIN RECO"/>
    <property type="match status" value="1"/>
</dbReference>
<dbReference type="InterPro" id="IPR042242">
    <property type="entry name" value="RecO_C"/>
</dbReference>
<proteinExistence type="inferred from homology"/>
<organism evidence="10 11">
    <name type="scientific">Aggregatibacter segnis ATCC 33393</name>
    <dbReference type="NCBI Taxonomy" id="888057"/>
    <lineage>
        <taxon>Bacteria</taxon>
        <taxon>Pseudomonadati</taxon>
        <taxon>Pseudomonadota</taxon>
        <taxon>Gammaproteobacteria</taxon>
        <taxon>Pasteurellales</taxon>
        <taxon>Pasteurellaceae</taxon>
        <taxon>Aggregatibacter</taxon>
    </lineage>
</organism>
<dbReference type="Proteomes" id="UP000032871">
    <property type="component" value="Unassembled WGS sequence"/>
</dbReference>
<dbReference type="Pfam" id="PF02565">
    <property type="entry name" value="RecO_C"/>
    <property type="match status" value="1"/>
</dbReference>
<keyword evidence="11" id="KW-1185">Reference proteome</keyword>
<feature type="domain" description="DNA replication/recombination mediator RecO N-terminal" evidence="9">
    <location>
        <begin position="16"/>
        <end position="86"/>
    </location>
</feature>
<protein>
    <recommendedName>
        <fullName evidence="3 8">DNA repair protein RecO</fullName>
    </recommendedName>
    <alternativeName>
        <fullName evidence="7 8">Recombination protein O</fullName>
    </alternativeName>
</protein>
<dbReference type="EMBL" id="AEPS01000011">
    <property type="protein sequence ID" value="EFU67042.1"/>
    <property type="molecule type" value="Genomic_DNA"/>
</dbReference>
<dbReference type="InterPro" id="IPR003717">
    <property type="entry name" value="RecO"/>
</dbReference>
<evidence type="ECO:0000256" key="1">
    <source>
        <dbReference type="ARBA" id="ARBA00003065"/>
    </source>
</evidence>
<sequence>MPVFYRRKGDIIENWQRGFVLHRKSYSETSLLVDLLTEDFGRISVLAKGARAKRSMLKGVLQPFTPLLLRWSGRGDLKILTKAEPAAIALPLQNVALYSGFYLNELICRVLEPETAYPQLFQHYLQCLTQLALSQTHVEPALRTFEFQLLRTLGYGIDFTHCAGSGKAVEADMTYRYREEKGFIASLIKDNLTFYGRELLAFEQTQFDEPSVLSAAKRFTRIALKPYLGDKPLKSRELFTQHSLYSK</sequence>
<dbReference type="GeneID" id="60799121"/>
<dbReference type="RefSeq" id="WP_006719484.1">
    <property type="nucleotide sequence ID" value="NZ_GL622200.1"/>
</dbReference>
<evidence type="ECO:0000256" key="6">
    <source>
        <dbReference type="ARBA" id="ARBA00023204"/>
    </source>
</evidence>
<accession>E6KZU5</accession>
<dbReference type="GO" id="GO:0006310">
    <property type="term" value="P:DNA recombination"/>
    <property type="evidence" value="ECO:0007669"/>
    <property type="project" value="UniProtKB-UniRule"/>
</dbReference>
<dbReference type="AlphaFoldDB" id="E6KZU5"/>
<evidence type="ECO:0000259" key="9">
    <source>
        <dbReference type="Pfam" id="PF11967"/>
    </source>
</evidence>
<dbReference type="HOGENOM" id="CLU_066645_1_0_6"/>
<dbReference type="Gene3D" id="1.20.1440.120">
    <property type="entry name" value="Recombination protein O, C-terminal domain"/>
    <property type="match status" value="1"/>
</dbReference>
<dbReference type="InterPro" id="IPR022572">
    <property type="entry name" value="DNA_rep/recomb_RecO_N"/>
</dbReference>
<evidence type="ECO:0000256" key="5">
    <source>
        <dbReference type="ARBA" id="ARBA00023172"/>
    </source>
</evidence>
<keyword evidence="5 8" id="KW-0233">DNA recombination</keyword>
<dbReference type="STRING" id="739.GCA_001059425_00934"/>
<gene>
    <name evidence="8 10" type="primary">recO</name>
    <name evidence="10" type="ORF">HMPREF9064_1677</name>
</gene>
<evidence type="ECO:0000256" key="3">
    <source>
        <dbReference type="ARBA" id="ARBA00021310"/>
    </source>
</evidence>
<evidence type="ECO:0000256" key="8">
    <source>
        <dbReference type="HAMAP-Rule" id="MF_00201"/>
    </source>
</evidence>
<dbReference type="NCBIfam" id="TIGR00613">
    <property type="entry name" value="reco"/>
    <property type="match status" value="1"/>
</dbReference>
<dbReference type="SUPFAM" id="SSF57863">
    <property type="entry name" value="ArfGap/RecO-like zinc finger"/>
    <property type="match status" value="1"/>
</dbReference>
<evidence type="ECO:0000313" key="11">
    <source>
        <dbReference type="Proteomes" id="UP000032871"/>
    </source>
</evidence>
<dbReference type="InterPro" id="IPR012340">
    <property type="entry name" value="NA-bd_OB-fold"/>
</dbReference>
<dbReference type="GO" id="GO:0006302">
    <property type="term" value="P:double-strand break repair"/>
    <property type="evidence" value="ECO:0007669"/>
    <property type="project" value="TreeGrafter"/>
</dbReference>
<keyword evidence="6 8" id="KW-0234">DNA repair</keyword>
<reference evidence="10 11" key="1">
    <citation type="submission" date="2010-12" db="EMBL/GenBank/DDBJ databases">
        <authorList>
            <person name="Muzny D."/>
            <person name="Qin X."/>
            <person name="Deng J."/>
            <person name="Jiang H."/>
            <person name="Liu Y."/>
            <person name="Qu J."/>
            <person name="Song X.-Z."/>
            <person name="Zhang L."/>
            <person name="Thornton R."/>
            <person name="Coyle M."/>
            <person name="Francisco L."/>
            <person name="Jackson L."/>
            <person name="Javaid M."/>
            <person name="Korchina V."/>
            <person name="Kovar C."/>
            <person name="Mata R."/>
            <person name="Mathew T."/>
            <person name="Ngo R."/>
            <person name="Nguyen L."/>
            <person name="Nguyen N."/>
            <person name="Okwuonu G."/>
            <person name="Ongeri F."/>
            <person name="Pham C."/>
            <person name="Simmons D."/>
            <person name="Wilczek-Boney K."/>
            <person name="Hale W."/>
            <person name="Jakkamsetti A."/>
            <person name="Pham P."/>
            <person name="Ruth R."/>
            <person name="San Lucas F."/>
            <person name="Warren J."/>
            <person name="Zhang J."/>
            <person name="Zhao Z."/>
            <person name="Zhou C."/>
            <person name="Zhu D."/>
            <person name="Lee S."/>
            <person name="Bess C."/>
            <person name="Blankenburg K."/>
            <person name="Forbes L."/>
            <person name="Fu Q."/>
            <person name="Gubbala S."/>
            <person name="Hirani K."/>
            <person name="Jayaseelan J.C."/>
            <person name="Lara F."/>
            <person name="Munidasa M."/>
            <person name="Palculict T."/>
            <person name="Patil S."/>
            <person name="Pu L.-L."/>
            <person name="Saada N."/>
            <person name="Tang L."/>
            <person name="Weissenberger G."/>
            <person name="Zhu Y."/>
            <person name="Hemphill L."/>
            <person name="Shang Y."/>
            <person name="Youmans B."/>
            <person name="Ayvaz T."/>
            <person name="Ross M."/>
            <person name="Santibanez J."/>
            <person name="Aqrawi P."/>
            <person name="Gross S."/>
            <person name="Joshi V."/>
            <person name="Fowler G."/>
            <person name="Nazareth L."/>
            <person name="Reid J."/>
            <person name="Worley K."/>
            <person name="Petrosino J."/>
            <person name="Highlander S."/>
            <person name="Gibbs R."/>
        </authorList>
    </citation>
    <scope>NUCLEOTIDE SEQUENCE [LARGE SCALE GENOMIC DNA]</scope>
    <source>
        <strain evidence="10 11">ATCC 33393</strain>
    </source>
</reference>
<name>E6KZU5_9PAST</name>
<dbReference type="HAMAP" id="MF_00201">
    <property type="entry name" value="RecO"/>
    <property type="match status" value="1"/>
</dbReference>
<keyword evidence="4 8" id="KW-0227">DNA damage</keyword>
<evidence type="ECO:0000256" key="2">
    <source>
        <dbReference type="ARBA" id="ARBA00007452"/>
    </source>
</evidence>
<dbReference type="SUPFAM" id="SSF50249">
    <property type="entry name" value="Nucleic acid-binding proteins"/>
    <property type="match status" value="1"/>
</dbReference>
<evidence type="ECO:0000313" key="10">
    <source>
        <dbReference type="EMBL" id="EFU67042.1"/>
    </source>
</evidence>
<comment type="function">
    <text evidence="1 8">Involved in DNA repair and RecF pathway recombination.</text>
</comment>
<dbReference type="GO" id="GO:0043590">
    <property type="term" value="C:bacterial nucleoid"/>
    <property type="evidence" value="ECO:0007669"/>
    <property type="project" value="TreeGrafter"/>
</dbReference>
<comment type="caution">
    <text evidence="10">The sequence shown here is derived from an EMBL/GenBank/DDBJ whole genome shotgun (WGS) entry which is preliminary data.</text>
</comment>